<dbReference type="EMBL" id="JARBJD010000268">
    <property type="protein sequence ID" value="KAK2945211.1"/>
    <property type="molecule type" value="Genomic_DNA"/>
</dbReference>
<evidence type="ECO:0000313" key="1">
    <source>
        <dbReference type="EMBL" id="KAK2945211.1"/>
    </source>
</evidence>
<proteinExistence type="predicted"/>
<comment type="caution">
    <text evidence="1">The sequence shown here is derived from an EMBL/GenBank/DDBJ whole genome shotgun (WGS) entry which is preliminary data.</text>
</comment>
<dbReference type="Proteomes" id="UP001281761">
    <property type="component" value="Unassembled WGS sequence"/>
</dbReference>
<sequence>MSDLLFSFESSSPRTLIERAQHALAANSQLCVPIGRNRPGECWTLYGACGRLNLKEMTIDTAIEELETGMFQPEAVVNSRVWQTIPIVIREYDVQEERNIHKMERLIRALLQILNECLSRDIRIINRRILHSSLSTLAQSPTLPKKIRVGVTQCLTSLDSIEDDHFVLVGADEFNSPSTKPAKIYKTETW</sequence>
<accession>A0ABQ9X094</accession>
<keyword evidence="2" id="KW-1185">Reference proteome</keyword>
<organism evidence="1 2">
    <name type="scientific">Blattamonas nauphoetae</name>
    <dbReference type="NCBI Taxonomy" id="2049346"/>
    <lineage>
        <taxon>Eukaryota</taxon>
        <taxon>Metamonada</taxon>
        <taxon>Preaxostyla</taxon>
        <taxon>Oxymonadida</taxon>
        <taxon>Blattamonas</taxon>
    </lineage>
</organism>
<gene>
    <name evidence="1" type="ORF">BLNAU_19851</name>
</gene>
<protein>
    <submittedName>
        <fullName evidence="1">Uncharacterized protein</fullName>
    </submittedName>
</protein>
<reference evidence="1 2" key="1">
    <citation type="journal article" date="2022" name="bioRxiv">
        <title>Genomics of Preaxostyla Flagellates Illuminates Evolutionary Transitions and the Path Towards Mitochondrial Loss.</title>
        <authorList>
            <person name="Novak L.V.F."/>
            <person name="Treitli S.C."/>
            <person name="Pyrih J."/>
            <person name="Halakuc P."/>
            <person name="Pipaliya S.V."/>
            <person name="Vacek V."/>
            <person name="Brzon O."/>
            <person name="Soukal P."/>
            <person name="Eme L."/>
            <person name="Dacks J.B."/>
            <person name="Karnkowska A."/>
            <person name="Elias M."/>
            <person name="Hampl V."/>
        </authorList>
    </citation>
    <scope>NUCLEOTIDE SEQUENCE [LARGE SCALE GENOMIC DNA]</scope>
    <source>
        <strain evidence="1">NAU3</strain>
        <tissue evidence="1">Gut</tissue>
    </source>
</reference>
<name>A0ABQ9X094_9EUKA</name>
<evidence type="ECO:0000313" key="2">
    <source>
        <dbReference type="Proteomes" id="UP001281761"/>
    </source>
</evidence>